<dbReference type="Proteomes" id="UP000008827">
    <property type="component" value="Chromosome 14"/>
</dbReference>
<evidence type="ECO:0000313" key="5">
    <source>
        <dbReference type="Proteomes" id="UP000008827"/>
    </source>
</evidence>
<dbReference type="STRING" id="3847.K7M5P5"/>
<evidence type="ECO:0000256" key="1">
    <source>
        <dbReference type="ARBA" id="ARBA00006133"/>
    </source>
</evidence>
<dbReference type="eggNOG" id="KOG4346">
    <property type="taxonomic scope" value="Eukaryota"/>
</dbReference>
<reference evidence="3" key="3">
    <citation type="submission" date="2018-07" db="EMBL/GenBank/DDBJ databases">
        <title>WGS assembly of Glycine max.</title>
        <authorList>
            <person name="Schmutz J."/>
            <person name="Cannon S."/>
            <person name="Schlueter J."/>
            <person name="Ma J."/>
            <person name="Mitros T."/>
            <person name="Nelson W."/>
            <person name="Hyten D."/>
            <person name="Song Q."/>
            <person name="Thelen J."/>
            <person name="Cheng J."/>
            <person name="Xu D."/>
            <person name="Hellsten U."/>
            <person name="May G."/>
            <person name="Yu Y."/>
            <person name="Sakurai T."/>
            <person name="Umezawa T."/>
            <person name="Bhattacharyya M."/>
            <person name="Sandhu D."/>
            <person name="Valliyodan B."/>
            <person name="Lindquist E."/>
            <person name="Peto M."/>
            <person name="Grant D."/>
            <person name="Shu S."/>
            <person name="Goodstein D."/>
            <person name="Barry K."/>
            <person name="Futrell-Griggs M."/>
            <person name="Abernathy B."/>
            <person name="Du J."/>
            <person name="Tian Z."/>
            <person name="Zhu L."/>
            <person name="Gill N."/>
            <person name="Joshi T."/>
            <person name="Libault M."/>
            <person name="Sethuraman A."/>
            <person name="Zhang X."/>
            <person name="Shinozaki K."/>
            <person name="Nguyen H."/>
            <person name="Wing R."/>
            <person name="Cregan P."/>
            <person name="Specht J."/>
            <person name="Grimwood J."/>
            <person name="Rokhsar D."/>
            <person name="Stacey G."/>
            <person name="Shoemaker R."/>
            <person name="Jackson S."/>
        </authorList>
    </citation>
    <scope>NUCLEOTIDE SEQUENCE</scope>
    <source>
        <tissue evidence="3">Callus</tissue>
    </source>
</reference>
<evidence type="ECO:0000313" key="3">
    <source>
        <dbReference type="EMBL" id="KRH15440.1"/>
    </source>
</evidence>
<name>K7M5P5_SOYBN</name>
<dbReference type="InterPro" id="IPR051970">
    <property type="entry name" value="TEL2_Regulation"/>
</dbReference>
<dbReference type="PANTHER" id="PTHR15830">
    <property type="entry name" value="TELOMERE LENGTH REGULATION PROTEIN TEL2 FAMILY MEMBER"/>
    <property type="match status" value="1"/>
</dbReference>
<accession>K7M5P5</accession>
<comment type="similarity">
    <text evidence="1">Belongs to the TEL2 family.</text>
</comment>
<dbReference type="SMR" id="K7M5P5"/>
<dbReference type="EnsemblPlants" id="KRH15440">
    <property type="protein sequence ID" value="KRH15440"/>
    <property type="gene ID" value="GLYMA_14G088000"/>
</dbReference>
<dbReference type="PANTHER" id="PTHR15830:SF10">
    <property type="entry name" value="TELOMERE LENGTH REGULATION PROTEIN TEL2 HOMOLOG"/>
    <property type="match status" value="1"/>
</dbReference>
<evidence type="ECO:0000259" key="2">
    <source>
        <dbReference type="Pfam" id="PF10193"/>
    </source>
</evidence>
<dbReference type="EMBL" id="CM000847">
    <property type="protein sequence ID" value="KRH15440.1"/>
    <property type="molecule type" value="Genomic_DNA"/>
</dbReference>
<dbReference type="Pfam" id="PF10193">
    <property type="entry name" value="Telomere_reg-2"/>
    <property type="match status" value="1"/>
</dbReference>
<protein>
    <recommendedName>
        <fullName evidence="2">Telomere length regulation protein conserved domain-containing protein</fullName>
    </recommendedName>
</protein>
<proteinExistence type="inferred from homology"/>
<dbReference type="PaxDb" id="3847-GLYMA14G09741.1"/>
<evidence type="ECO:0000313" key="4">
    <source>
        <dbReference type="EnsemblPlants" id="KRH15440"/>
    </source>
</evidence>
<keyword evidence="5" id="KW-1185">Reference proteome</keyword>
<reference evidence="4" key="2">
    <citation type="submission" date="2018-02" db="UniProtKB">
        <authorList>
            <consortium name="EnsemblPlants"/>
        </authorList>
    </citation>
    <scope>IDENTIFICATION</scope>
    <source>
        <strain evidence="4">Williams 82</strain>
    </source>
</reference>
<dbReference type="InterPro" id="IPR038528">
    <property type="entry name" value="TEL2_C_sf"/>
</dbReference>
<gene>
    <name evidence="3" type="ORF">GLYMA_14G088000</name>
</gene>
<sequence>MTRTLVQVRCSDIALEGAEESTEDKRQRSLVALVVTCPFESLESLNNLLYSPNVDISQRIMILDVMTEAELRSLQNKKL</sequence>
<dbReference type="AlphaFoldDB" id="K7M5P5"/>
<reference evidence="3 4" key="1">
    <citation type="journal article" date="2010" name="Nature">
        <title>Genome sequence of the palaeopolyploid soybean.</title>
        <authorList>
            <person name="Schmutz J."/>
            <person name="Cannon S.B."/>
            <person name="Schlueter J."/>
            <person name="Ma J."/>
            <person name="Mitros T."/>
            <person name="Nelson W."/>
            <person name="Hyten D.L."/>
            <person name="Song Q."/>
            <person name="Thelen J.J."/>
            <person name="Cheng J."/>
            <person name="Xu D."/>
            <person name="Hellsten U."/>
            <person name="May G.D."/>
            <person name="Yu Y."/>
            <person name="Sakurai T."/>
            <person name="Umezawa T."/>
            <person name="Bhattacharyya M.K."/>
            <person name="Sandhu D."/>
            <person name="Valliyodan B."/>
            <person name="Lindquist E."/>
            <person name="Peto M."/>
            <person name="Grant D."/>
            <person name="Shu S."/>
            <person name="Goodstein D."/>
            <person name="Barry K."/>
            <person name="Futrell-Griggs M."/>
            <person name="Abernathy B."/>
            <person name="Du J."/>
            <person name="Tian Z."/>
            <person name="Zhu L."/>
            <person name="Gill N."/>
            <person name="Joshi T."/>
            <person name="Libault M."/>
            <person name="Sethuraman A."/>
            <person name="Zhang X.-C."/>
            <person name="Shinozaki K."/>
            <person name="Nguyen H.T."/>
            <person name="Wing R.A."/>
            <person name="Cregan P."/>
            <person name="Specht J."/>
            <person name="Grimwood J."/>
            <person name="Rokhsar D."/>
            <person name="Stacey G."/>
            <person name="Shoemaker R.C."/>
            <person name="Jackson S.A."/>
        </authorList>
    </citation>
    <scope>NUCLEOTIDE SEQUENCE [LARGE SCALE GENOMIC DNA]</scope>
    <source>
        <strain evidence="4">cv. Williams 82</strain>
        <tissue evidence="3">Callus</tissue>
    </source>
</reference>
<dbReference type="InterPro" id="IPR019337">
    <property type="entry name" value="Telomere_length_regulation_dom"/>
</dbReference>
<dbReference type="Gene3D" id="1.25.40.720">
    <property type="entry name" value="Telomere length regulation protein 2, C-terminal domain"/>
    <property type="match status" value="1"/>
</dbReference>
<dbReference type="Gramene" id="KRH15440">
    <property type="protein sequence ID" value="KRH15440"/>
    <property type="gene ID" value="GLYMA_14G088000"/>
</dbReference>
<feature type="domain" description="Telomere length regulation protein conserved" evidence="2">
    <location>
        <begin position="19"/>
        <end position="69"/>
    </location>
</feature>
<dbReference type="HOGENOM" id="CLU_2610764_0_0_1"/>
<organism evidence="4">
    <name type="scientific">Glycine max</name>
    <name type="common">Soybean</name>
    <name type="synonym">Glycine hispida</name>
    <dbReference type="NCBI Taxonomy" id="3847"/>
    <lineage>
        <taxon>Eukaryota</taxon>
        <taxon>Viridiplantae</taxon>
        <taxon>Streptophyta</taxon>
        <taxon>Embryophyta</taxon>
        <taxon>Tracheophyta</taxon>
        <taxon>Spermatophyta</taxon>
        <taxon>Magnoliopsida</taxon>
        <taxon>eudicotyledons</taxon>
        <taxon>Gunneridae</taxon>
        <taxon>Pentapetalae</taxon>
        <taxon>rosids</taxon>
        <taxon>fabids</taxon>
        <taxon>Fabales</taxon>
        <taxon>Fabaceae</taxon>
        <taxon>Papilionoideae</taxon>
        <taxon>50 kb inversion clade</taxon>
        <taxon>NPAAA clade</taxon>
        <taxon>indigoferoid/millettioid clade</taxon>
        <taxon>Phaseoleae</taxon>
        <taxon>Glycine</taxon>
        <taxon>Glycine subgen. Soja</taxon>
    </lineage>
</organism>
<dbReference type="InParanoid" id="K7M5P5"/>